<dbReference type="AlphaFoldDB" id="A0A7S3UXQ7"/>
<feature type="transmembrane region" description="Helical" evidence="1">
    <location>
        <begin position="51"/>
        <end position="73"/>
    </location>
</feature>
<dbReference type="EMBL" id="HBIN01013572">
    <property type="protein sequence ID" value="CAE0440103.1"/>
    <property type="molecule type" value="Transcribed_RNA"/>
</dbReference>
<gene>
    <name evidence="2" type="ORF">ASTO00021_LOCUS10253</name>
</gene>
<sequence length="322" mass="35955">MNYPETSAQSQRDRVTGSVPTQVVVLQHVSGKAATTTFSFLCCLRFLGRSFMTLCVTFFCIVSTMGVCVFYAIGGVITGLRLETNNTAALENFEKRFGADSNVQGMESPLAGAGLLALTVTMSFSICLMPLIWCGHRNRGLCVSSDIQIQLQDAETARLSTKPRFWDRFYIVLEVGDFGFDLINGILMFENVPSGIQTIVIACLILSGLLIVAAHYSQIHPQNKECRFFYYLFSAGKMSDLTLQKITFKLFQLGVEDVTMLYVQLWYLSFEKISGNSIPAFELALLYGGISLSIFLLLFRGHSIIRVIFWRKPVIPKDAVYI</sequence>
<keyword evidence="1" id="KW-0472">Membrane</keyword>
<feature type="transmembrane region" description="Helical" evidence="1">
    <location>
        <begin position="195"/>
        <end position="214"/>
    </location>
</feature>
<organism evidence="2">
    <name type="scientific">Aplanochytrium stocchinoi</name>
    <dbReference type="NCBI Taxonomy" id="215587"/>
    <lineage>
        <taxon>Eukaryota</taxon>
        <taxon>Sar</taxon>
        <taxon>Stramenopiles</taxon>
        <taxon>Bigyra</taxon>
        <taxon>Labyrinthulomycetes</taxon>
        <taxon>Thraustochytrida</taxon>
        <taxon>Thraustochytriidae</taxon>
        <taxon>Aplanochytrium</taxon>
    </lineage>
</organism>
<keyword evidence="1" id="KW-0812">Transmembrane</keyword>
<reference evidence="2" key="1">
    <citation type="submission" date="2021-01" db="EMBL/GenBank/DDBJ databases">
        <authorList>
            <person name="Corre E."/>
            <person name="Pelletier E."/>
            <person name="Niang G."/>
            <person name="Scheremetjew M."/>
            <person name="Finn R."/>
            <person name="Kale V."/>
            <person name="Holt S."/>
            <person name="Cochrane G."/>
            <person name="Meng A."/>
            <person name="Brown T."/>
            <person name="Cohen L."/>
        </authorList>
    </citation>
    <scope>NUCLEOTIDE SEQUENCE</scope>
    <source>
        <strain evidence="2">GSBS06</strain>
    </source>
</reference>
<keyword evidence="1" id="KW-1133">Transmembrane helix</keyword>
<protein>
    <submittedName>
        <fullName evidence="2">Uncharacterized protein</fullName>
    </submittedName>
</protein>
<evidence type="ECO:0000313" key="2">
    <source>
        <dbReference type="EMBL" id="CAE0440103.1"/>
    </source>
</evidence>
<feature type="transmembrane region" description="Helical" evidence="1">
    <location>
        <begin position="280"/>
        <end position="299"/>
    </location>
</feature>
<proteinExistence type="predicted"/>
<evidence type="ECO:0000256" key="1">
    <source>
        <dbReference type="SAM" id="Phobius"/>
    </source>
</evidence>
<feature type="transmembrane region" description="Helical" evidence="1">
    <location>
        <begin position="110"/>
        <end position="133"/>
    </location>
</feature>
<name>A0A7S3UXQ7_9STRA</name>
<accession>A0A7S3UXQ7</accession>